<organism evidence="5">
    <name type="scientific">Sporolactobacillus sp. Y61</name>
    <dbReference type="NCBI Taxonomy" id="3160863"/>
    <lineage>
        <taxon>Bacteria</taxon>
        <taxon>Bacillati</taxon>
        <taxon>Bacillota</taxon>
        <taxon>Bacilli</taxon>
        <taxon>Bacillales</taxon>
        <taxon>Sporolactobacillaceae</taxon>
        <taxon>Sporolactobacillus</taxon>
    </lineage>
</organism>
<dbReference type="REBASE" id="848432">
    <property type="entry name" value="S2.SspY61ORF2825P"/>
</dbReference>
<name>A0AAU8IHQ2_9BACL</name>
<dbReference type="InterPro" id="IPR052021">
    <property type="entry name" value="Type-I_RS_S_subunit"/>
</dbReference>
<dbReference type="EC" id="3.1.21.-" evidence="5"/>
<evidence type="ECO:0000256" key="1">
    <source>
        <dbReference type="ARBA" id="ARBA00010923"/>
    </source>
</evidence>
<protein>
    <submittedName>
        <fullName evidence="5">Restriction endonuclease subunit S</fullName>
        <ecNumber evidence="5">3.1.21.-</ecNumber>
    </submittedName>
</protein>
<reference evidence="5" key="1">
    <citation type="submission" date="2024-06" db="EMBL/GenBank/DDBJ databases">
        <authorList>
            <person name="Fan A."/>
            <person name="Zhang F.Y."/>
            <person name="Zhang L."/>
        </authorList>
    </citation>
    <scope>NUCLEOTIDE SEQUENCE</scope>
    <source>
        <strain evidence="5">Y61</strain>
    </source>
</reference>
<dbReference type="RefSeq" id="WP_353948721.1">
    <property type="nucleotide sequence ID" value="NZ_CP159510.1"/>
</dbReference>
<comment type="similarity">
    <text evidence="1">Belongs to the type-I restriction system S methylase family.</text>
</comment>
<evidence type="ECO:0000313" key="5">
    <source>
        <dbReference type="EMBL" id="XCJ17480.1"/>
    </source>
</evidence>
<keyword evidence="5" id="KW-0255">Endonuclease</keyword>
<dbReference type="SUPFAM" id="SSF116734">
    <property type="entry name" value="DNA methylase specificity domain"/>
    <property type="match status" value="1"/>
</dbReference>
<dbReference type="Pfam" id="PF01420">
    <property type="entry name" value="Methylase_S"/>
    <property type="match status" value="1"/>
</dbReference>
<keyword evidence="5" id="KW-0378">Hydrolase</keyword>
<evidence type="ECO:0000256" key="3">
    <source>
        <dbReference type="ARBA" id="ARBA00023125"/>
    </source>
</evidence>
<dbReference type="InterPro" id="IPR044946">
    <property type="entry name" value="Restrct_endonuc_typeI_TRD_sf"/>
</dbReference>
<dbReference type="GO" id="GO:0003677">
    <property type="term" value="F:DNA binding"/>
    <property type="evidence" value="ECO:0007669"/>
    <property type="project" value="UniProtKB-KW"/>
</dbReference>
<dbReference type="InterPro" id="IPR000055">
    <property type="entry name" value="Restrct_endonuc_typeI_TRD"/>
</dbReference>
<feature type="domain" description="Type I restriction modification DNA specificity" evidence="4">
    <location>
        <begin position="50"/>
        <end position="159"/>
    </location>
</feature>
<gene>
    <name evidence="5" type="ORF">ABNN70_02840</name>
</gene>
<accession>A0AAU8IHQ2</accession>
<evidence type="ECO:0000259" key="4">
    <source>
        <dbReference type="Pfam" id="PF01420"/>
    </source>
</evidence>
<keyword evidence="5" id="KW-0540">Nuclease</keyword>
<dbReference type="GO" id="GO:0016787">
    <property type="term" value="F:hydrolase activity"/>
    <property type="evidence" value="ECO:0007669"/>
    <property type="project" value="UniProtKB-KW"/>
</dbReference>
<dbReference type="PANTHER" id="PTHR30408:SF12">
    <property type="entry name" value="TYPE I RESTRICTION ENZYME MJAVIII SPECIFICITY SUBUNIT"/>
    <property type="match status" value="1"/>
</dbReference>
<dbReference type="AlphaFoldDB" id="A0AAU8IHQ2"/>
<dbReference type="PANTHER" id="PTHR30408">
    <property type="entry name" value="TYPE-1 RESTRICTION ENZYME ECOKI SPECIFICITY PROTEIN"/>
    <property type="match status" value="1"/>
</dbReference>
<keyword evidence="3" id="KW-0238">DNA-binding</keyword>
<evidence type="ECO:0000256" key="2">
    <source>
        <dbReference type="ARBA" id="ARBA00022747"/>
    </source>
</evidence>
<proteinExistence type="inferred from homology"/>
<dbReference type="EMBL" id="CP159510">
    <property type="protein sequence ID" value="XCJ17480.1"/>
    <property type="molecule type" value="Genomic_DNA"/>
</dbReference>
<dbReference type="Gene3D" id="3.90.220.20">
    <property type="entry name" value="DNA methylase specificity domains"/>
    <property type="match status" value="1"/>
</dbReference>
<sequence length="192" mass="22420">MKKLSERVELVSGSPQFRLTESFDEQAPLYYFYSQTDLSDDLVGMVSPDNDNKQIRTRDKVNTLHAGDVVFSLTSGTASMVRKVHENYLYTQNYVRLDPENHIDSKYLVYLLNENKTIRKQLMIGLQGSQVLKYTLRQLKELKMPKLPSIEKQKNIGEVYFKQLRLHALRNRVAESEKVILLKRLEEATYDE</sequence>
<keyword evidence="2" id="KW-0680">Restriction system</keyword>
<dbReference type="GO" id="GO:0004519">
    <property type="term" value="F:endonuclease activity"/>
    <property type="evidence" value="ECO:0007669"/>
    <property type="project" value="UniProtKB-KW"/>
</dbReference>
<dbReference type="GO" id="GO:0009307">
    <property type="term" value="P:DNA restriction-modification system"/>
    <property type="evidence" value="ECO:0007669"/>
    <property type="project" value="UniProtKB-KW"/>
</dbReference>